<feature type="chain" id="PRO_5016350827" description="LysM domain-containing protein" evidence="3">
    <location>
        <begin position="30"/>
        <end position="96"/>
    </location>
</feature>
<dbReference type="AlphaFoldDB" id="A0A2Z7A345"/>
<feature type="signal peptide" evidence="3">
    <location>
        <begin position="1"/>
        <end position="29"/>
    </location>
</feature>
<organism evidence="5 6">
    <name type="scientific">Dorcoceras hygrometricum</name>
    <dbReference type="NCBI Taxonomy" id="472368"/>
    <lineage>
        <taxon>Eukaryota</taxon>
        <taxon>Viridiplantae</taxon>
        <taxon>Streptophyta</taxon>
        <taxon>Embryophyta</taxon>
        <taxon>Tracheophyta</taxon>
        <taxon>Spermatophyta</taxon>
        <taxon>Magnoliopsida</taxon>
        <taxon>eudicotyledons</taxon>
        <taxon>Gunneridae</taxon>
        <taxon>Pentapetalae</taxon>
        <taxon>asterids</taxon>
        <taxon>lamiids</taxon>
        <taxon>Lamiales</taxon>
        <taxon>Gesneriaceae</taxon>
        <taxon>Didymocarpoideae</taxon>
        <taxon>Trichosporeae</taxon>
        <taxon>Loxocarpinae</taxon>
        <taxon>Dorcoceras</taxon>
    </lineage>
</organism>
<evidence type="ECO:0000259" key="4">
    <source>
        <dbReference type="PROSITE" id="PS51782"/>
    </source>
</evidence>
<dbReference type="PROSITE" id="PS51782">
    <property type="entry name" value="LYSM"/>
    <property type="match status" value="1"/>
</dbReference>
<sequence>MAKASNNTSIILNFALVLSLILITTIAESRVTISAKSKASVTLVCNSVTAVNEGDTCFDIAKSFNLTTAEFDGINPNVNCDALFVGQWLCIDGFEF</sequence>
<dbReference type="Gene3D" id="3.10.350.10">
    <property type="entry name" value="LysM domain"/>
    <property type="match status" value="1"/>
</dbReference>
<dbReference type="PANTHER" id="PTHR34997">
    <property type="entry name" value="AM15"/>
    <property type="match status" value="1"/>
</dbReference>
<dbReference type="InterPro" id="IPR036779">
    <property type="entry name" value="LysM_dom_sf"/>
</dbReference>
<dbReference type="GO" id="GO:0008061">
    <property type="term" value="F:chitin binding"/>
    <property type="evidence" value="ECO:0007669"/>
    <property type="project" value="UniProtKB-KW"/>
</dbReference>
<feature type="domain" description="LysM" evidence="4">
    <location>
        <begin position="47"/>
        <end position="91"/>
    </location>
</feature>
<dbReference type="CDD" id="cd00118">
    <property type="entry name" value="LysM"/>
    <property type="match status" value="1"/>
</dbReference>
<reference evidence="5 6" key="1">
    <citation type="journal article" date="2015" name="Proc. Natl. Acad. Sci. U.S.A.">
        <title>The resurrection genome of Boea hygrometrica: A blueprint for survival of dehydration.</title>
        <authorList>
            <person name="Xiao L."/>
            <person name="Yang G."/>
            <person name="Zhang L."/>
            <person name="Yang X."/>
            <person name="Zhao S."/>
            <person name="Ji Z."/>
            <person name="Zhou Q."/>
            <person name="Hu M."/>
            <person name="Wang Y."/>
            <person name="Chen M."/>
            <person name="Xu Y."/>
            <person name="Jin H."/>
            <person name="Xiao X."/>
            <person name="Hu G."/>
            <person name="Bao F."/>
            <person name="Hu Y."/>
            <person name="Wan P."/>
            <person name="Li L."/>
            <person name="Deng X."/>
            <person name="Kuang T."/>
            <person name="Xiang C."/>
            <person name="Zhu J.K."/>
            <person name="Oliver M.J."/>
            <person name="He Y."/>
        </authorList>
    </citation>
    <scope>NUCLEOTIDE SEQUENCE [LARGE SCALE GENOMIC DNA]</scope>
    <source>
        <strain evidence="6">cv. XS01</strain>
    </source>
</reference>
<keyword evidence="1" id="KW-0147">Chitin-binding</keyword>
<dbReference type="SUPFAM" id="SSF54106">
    <property type="entry name" value="LysM domain"/>
    <property type="match status" value="1"/>
</dbReference>
<dbReference type="InterPro" id="IPR018392">
    <property type="entry name" value="LysM"/>
</dbReference>
<keyword evidence="2" id="KW-0843">Virulence</keyword>
<dbReference type="Proteomes" id="UP000250235">
    <property type="component" value="Unassembled WGS sequence"/>
</dbReference>
<protein>
    <recommendedName>
        <fullName evidence="4">LysM domain-containing protein</fullName>
    </recommendedName>
</protein>
<evidence type="ECO:0000313" key="6">
    <source>
        <dbReference type="Proteomes" id="UP000250235"/>
    </source>
</evidence>
<dbReference type="SMART" id="SM00257">
    <property type="entry name" value="LysM"/>
    <property type="match status" value="1"/>
</dbReference>
<evidence type="ECO:0000313" key="5">
    <source>
        <dbReference type="EMBL" id="KZV16028.1"/>
    </source>
</evidence>
<keyword evidence="6" id="KW-1185">Reference proteome</keyword>
<accession>A0A2Z7A345</accession>
<dbReference type="OrthoDB" id="5985073at2759"/>
<evidence type="ECO:0000256" key="1">
    <source>
        <dbReference type="ARBA" id="ARBA00022669"/>
    </source>
</evidence>
<keyword evidence="3" id="KW-0732">Signal</keyword>
<dbReference type="PANTHER" id="PTHR34997:SF1">
    <property type="entry name" value="PEPTIDOGLYCAN-BINDING LYSIN DOMAIN"/>
    <property type="match status" value="1"/>
</dbReference>
<name>A0A2Z7A345_9LAMI</name>
<dbReference type="InterPro" id="IPR052210">
    <property type="entry name" value="LysM1-like"/>
</dbReference>
<evidence type="ECO:0000256" key="2">
    <source>
        <dbReference type="ARBA" id="ARBA00023026"/>
    </source>
</evidence>
<dbReference type="Pfam" id="PF01476">
    <property type="entry name" value="LysM"/>
    <property type="match status" value="1"/>
</dbReference>
<gene>
    <name evidence="5" type="ORF">F511_26157</name>
</gene>
<proteinExistence type="predicted"/>
<dbReference type="EMBL" id="KV019586">
    <property type="protein sequence ID" value="KZV16028.1"/>
    <property type="molecule type" value="Genomic_DNA"/>
</dbReference>
<evidence type="ECO:0000256" key="3">
    <source>
        <dbReference type="SAM" id="SignalP"/>
    </source>
</evidence>